<dbReference type="Pfam" id="PF17963">
    <property type="entry name" value="Big_9"/>
    <property type="match status" value="1"/>
</dbReference>
<keyword evidence="3" id="KW-1185">Reference proteome</keyword>
<evidence type="ECO:0000256" key="1">
    <source>
        <dbReference type="SAM" id="SignalP"/>
    </source>
</evidence>
<dbReference type="EMBL" id="JAPCID010000036">
    <property type="protein sequence ID" value="MDA0140216.1"/>
    <property type="molecule type" value="Genomic_DNA"/>
</dbReference>
<keyword evidence="1" id="KW-0732">Signal</keyword>
<dbReference type="Proteomes" id="UP001147700">
    <property type="component" value="Unassembled WGS sequence"/>
</dbReference>
<reference evidence="2" key="1">
    <citation type="submission" date="2022-10" db="EMBL/GenBank/DDBJ databases">
        <title>The WGS of Solirubrobacter sp. CPCC 204708.</title>
        <authorList>
            <person name="Jiang Z."/>
        </authorList>
    </citation>
    <scope>NUCLEOTIDE SEQUENCE</scope>
    <source>
        <strain evidence="2">CPCC 204708</strain>
    </source>
</reference>
<dbReference type="Pfam" id="PF07676">
    <property type="entry name" value="PD40"/>
    <property type="match status" value="2"/>
</dbReference>
<dbReference type="InterPro" id="IPR011042">
    <property type="entry name" value="6-blade_b-propeller_TolB-like"/>
</dbReference>
<evidence type="ECO:0000313" key="3">
    <source>
        <dbReference type="Proteomes" id="UP001147700"/>
    </source>
</evidence>
<proteinExistence type="predicted"/>
<protein>
    <submittedName>
        <fullName evidence="2">Ig-like domain-containing protein</fullName>
    </submittedName>
</protein>
<feature type="signal peptide" evidence="1">
    <location>
        <begin position="1"/>
        <end position="23"/>
    </location>
</feature>
<comment type="caution">
    <text evidence="2">The sequence shown here is derived from an EMBL/GenBank/DDBJ whole genome shotgun (WGS) entry which is preliminary data.</text>
</comment>
<gene>
    <name evidence="2" type="ORF">OJ962_22145</name>
</gene>
<dbReference type="RefSeq" id="WP_202956814.1">
    <property type="nucleotide sequence ID" value="NZ_JAPCID010000036.1"/>
</dbReference>
<organism evidence="2 3">
    <name type="scientific">Solirubrobacter deserti</name>
    <dbReference type="NCBI Taxonomy" id="2282478"/>
    <lineage>
        <taxon>Bacteria</taxon>
        <taxon>Bacillati</taxon>
        <taxon>Actinomycetota</taxon>
        <taxon>Thermoleophilia</taxon>
        <taxon>Solirubrobacterales</taxon>
        <taxon>Solirubrobacteraceae</taxon>
        <taxon>Solirubrobacter</taxon>
    </lineage>
</organism>
<feature type="chain" id="PRO_5046271514" evidence="1">
    <location>
        <begin position="24"/>
        <end position="499"/>
    </location>
</feature>
<dbReference type="Gene3D" id="2.60.40.3440">
    <property type="match status" value="1"/>
</dbReference>
<name>A0ABT4RNS4_9ACTN</name>
<accession>A0ABT4RNS4</accession>
<dbReference type="Gene3D" id="2.120.10.30">
    <property type="entry name" value="TolB, C-terminal domain"/>
    <property type="match status" value="2"/>
</dbReference>
<sequence length="499" mass="51832">MRRAVVALMCAVMAAAAPAPAHAQAPTNGQLAVVLGNRIVAVNPDGTGQRPLYTPSGGGTISGPAWSPDGNKLAFSYQDKITVIDLASGTRTSLTTPGAGARDVDAAWLADGTIGFRRITIGALGLEKQERMKVTLAGAVLSPRALDVGLSALAFGPSFDTYAFRLGTVLDWSGSRALELSLGATDTPAWSPAGTDLAYVETGLGSVWAGGLRVISKLADSGPNLRITELPAAAPRWSPDGKALTFLRDGRVQTVPAVKDSTAAEVPGLSSATAVDWQPCVGGVTLSCRSVLPPVCSATAPQVATQADQPVEIPVASCTDPANLPLRFVLDKDGEHGSVTGTTYTPRPGFTGQDTIQYRMSNGTAESELVKVTVFVVPRPAAVGPPPVAAPPPAPAAAPFLSLRVKPRLDRKRSVLARLTCDQPCTFAVRLEGTLRAKPKKAVKGATITRTLAPGRVLAVRLKLPARPKGALKRIWITGTVRNATGATRAVRLPVSPPR</sequence>
<dbReference type="SUPFAM" id="SSF69304">
    <property type="entry name" value="Tricorn protease N-terminal domain"/>
    <property type="match status" value="1"/>
</dbReference>
<dbReference type="InterPro" id="IPR011659">
    <property type="entry name" value="WD40"/>
</dbReference>
<evidence type="ECO:0000313" key="2">
    <source>
        <dbReference type="EMBL" id="MDA0140216.1"/>
    </source>
</evidence>